<dbReference type="Proteomes" id="UP000503129">
    <property type="component" value="Chromosome"/>
</dbReference>
<dbReference type="AlphaFoldDB" id="A0A856MDG8"/>
<dbReference type="KEGG" id="bsen:DP114_09715"/>
<evidence type="ECO:0000313" key="2">
    <source>
        <dbReference type="EMBL" id="QDL08139.1"/>
    </source>
</evidence>
<organism evidence="2 3">
    <name type="scientific">Brasilonema sennae CENA114</name>
    <dbReference type="NCBI Taxonomy" id="415709"/>
    <lineage>
        <taxon>Bacteria</taxon>
        <taxon>Bacillati</taxon>
        <taxon>Cyanobacteriota</taxon>
        <taxon>Cyanophyceae</taxon>
        <taxon>Nostocales</taxon>
        <taxon>Scytonemataceae</taxon>
        <taxon>Brasilonema</taxon>
        <taxon>Bromeliae group (in: Brasilonema)</taxon>
    </lineage>
</organism>
<proteinExistence type="predicted"/>
<keyword evidence="1" id="KW-0472">Membrane</keyword>
<reference evidence="2 3" key="1">
    <citation type="submission" date="2018-06" db="EMBL/GenBank/DDBJ databases">
        <title>Comparative genomics of Brasilonema spp. strains.</title>
        <authorList>
            <person name="Alvarenga D.O."/>
            <person name="Fiore M.F."/>
            <person name="Varani A.M."/>
        </authorList>
    </citation>
    <scope>NUCLEOTIDE SEQUENCE [LARGE SCALE GENOMIC DNA]</scope>
    <source>
        <strain evidence="2 3">CENA114</strain>
    </source>
</reference>
<gene>
    <name evidence="2" type="ORF">DP114_09715</name>
</gene>
<keyword evidence="1" id="KW-0812">Transmembrane</keyword>
<keyword evidence="3" id="KW-1185">Reference proteome</keyword>
<evidence type="ECO:0000256" key="1">
    <source>
        <dbReference type="SAM" id="Phobius"/>
    </source>
</evidence>
<name>A0A856MDG8_9CYAN</name>
<evidence type="ECO:0000313" key="3">
    <source>
        <dbReference type="Proteomes" id="UP000503129"/>
    </source>
</evidence>
<feature type="transmembrane region" description="Helical" evidence="1">
    <location>
        <begin position="30"/>
        <end position="56"/>
    </location>
</feature>
<accession>A0A856MDG8</accession>
<feature type="transmembrane region" description="Helical" evidence="1">
    <location>
        <begin position="68"/>
        <end position="90"/>
    </location>
</feature>
<keyword evidence="1" id="KW-1133">Transmembrane helix</keyword>
<dbReference type="EMBL" id="CP030118">
    <property type="protein sequence ID" value="QDL08139.1"/>
    <property type="molecule type" value="Genomic_DNA"/>
</dbReference>
<sequence length="97" mass="10778">MLMRWLALAAALILIVIAWGRRLNMAMRWIVGLSIVVLALHFVLGVINTGVMNAWMSIDHTKTRATNAVYAAIYFGLPTLLLLLTAPLMLSAARFLR</sequence>
<protein>
    <submittedName>
        <fullName evidence="2">Uncharacterized protein</fullName>
    </submittedName>
</protein>